<name>A0ACD3AAX3_9AGAR</name>
<evidence type="ECO:0000313" key="2">
    <source>
        <dbReference type="Proteomes" id="UP000308600"/>
    </source>
</evidence>
<reference evidence="1 2" key="1">
    <citation type="journal article" date="2019" name="Nat. Ecol. Evol.">
        <title>Megaphylogeny resolves global patterns of mushroom evolution.</title>
        <authorList>
            <person name="Varga T."/>
            <person name="Krizsan K."/>
            <person name="Foldi C."/>
            <person name="Dima B."/>
            <person name="Sanchez-Garcia M."/>
            <person name="Sanchez-Ramirez S."/>
            <person name="Szollosi G.J."/>
            <person name="Szarkandi J.G."/>
            <person name="Papp V."/>
            <person name="Albert L."/>
            <person name="Andreopoulos W."/>
            <person name="Angelini C."/>
            <person name="Antonin V."/>
            <person name="Barry K.W."/>
            <person name="Bougher N.L."/>
            <person name="Buchanan P."/>
            <person name="Buyck B."/>
            <person name="Bense V."/>
            <person name="Catcheside P."/>
            <person name="Chovatia M."/>
            <person name="Cooper J."/>
            <person name="Damon W."/>
            <person name="Desjardin D."/>
            <person name="Finy P."/>
            <person name="Geml J."/>
            <person name="Haridas S."/>
            <person name="Hughes K."/>
            <person name="Justo A."/>
            <person name="Karasinski D."/>
            <person name="Kautmanova I."/>
            <person name="Kiss B."/>
            <person name="Kocsube S."/>
            <person name="Kotiranta H."/>
            <person name="LaButti K.M."/>
            <person name="Lechner B.E."/>
            <person name="Liimatainen K."/>
            <person name="Lipzen A."/>
            <person name="Lukacs Z."/>
            <person name="Mihaltcheva S."/>
            <person name="Morgado L.N."/>
            <person name="Niskanen T."/>
            <person name="Noordeloos M.E."/>
            <person name="Ohm R.A."/>
            <person name="Ortiz-Santana B."/>
            <person name="Ovrebo C."/>
            <person name="Racz N."/>
            <person name="Riley R."/>
            <person name="Savchenko A."/>
            <person name="Shiryaev A."/>
            <person name="Soop K."/>
            <person name="Spirin V."/>
            <person name="Szebenyi C."/>
            <person name="Tomsovsky M."/>
            <person name="Tulloss R.E."/>
            <person name="Uehling J."/>
            <person name="Grigoriev I.V."/>
            <person name="Vagvolgyi C."/>
            <person name="Papp T."/>
            <person name="Martin F.M."/>
            <person name="Miettinen O."/>
            <person name="Hibbett D.S."/>
            <person name="Nagy L.G."/>
        </authorList>
    </citation>
    <scope>NUCLEOTIDE SEQUENCE [LARGE SCALE GENOMIC DNA]</scope>
    <source>
        <strain evidence="1 2">NL-1719</strain>
    </source>
</reference>
<dbReference type="EMBL" id="ML208554">
    <property type="protein sequence ID" value="TFK62867.1"/>
    <property type="molecule type" value="Genomic_DNA"/>
</dbReference>
<sequence length="158" mass="17678">MSAAGGSNAPASPLEEIAEVFHGNDGDSYYLSKKFRSSDADVTFQSIDKVKFHVYKKDLATFSGGFPPAELVSSDLEIIDLPEGAVVLDIVFSFTRPQRYPDIHDLKIETLFELALISVARPLRHICSSAMHIQKIGYFIPSNIQEFFRKARKFSTFL</sequence>
<proteinExistence type="predicted"/>
<organism evidence="1 2">
    <name type="scientific">Pluteus cervinus</name>
    <dbReference type="NCBI Taxonomy" id="181527"/>
    <lineage>
        <taxon>Eukaryota</taxon>
        <taxon>Fungi</taxon>
        <taxon>Dikarya</taxon>
        <taxon>Basidiomycota</taxon>
        <taxon>Agaricomycotina</taxon>
        <taxon>Agaricomycetes</taxon>
        <taxon>Agaricomycetidae</taxon>
        <taxon>Agaricales</taxon>
        <taxon>Pluteineae</taxon>
        <taxon>Pluteaceae</taxon>
        <taxon>Pluteus</taxon>
    </lineage>
</organism>
<protein>
    <submittedName>
        <fullName evidence="1">Uncharacterized protein</fullName>
    </submittedName>
</protein>
<evidence type="ECO:0000313" key="1">
    <source>
        <dbReference type="EMBL" id="TFK62867.1"/>
    </source>
</evidence>
<keyword evidence="2" id="KW-1185">Reference proteome</keyword>
<dbReference type="Proteomes" id="UP000308600">
    <property type="component" value="Unassembled WGS sequence"/>
</dbReference>
<gene>
    <name evidence="1" type="ORF">BDN72DRAFT_347914</name>
</gene>
<accession>A0ACD3AAX3</accession>